<proteinExistence type="predicted"/>
<keyword evidence="2" id="KW-1185">Reference proteome</keyword>
<dbReference type="OrthoDB" id="1110728at2759"/>
<dbReference type="Proteomes" id="UP000195402">
    <property type="component" value="Unassembled WGS sequence"/>
</dbReference>
<dbReference type="EMBL" id="MVGT01002357">
    <property type="protein sequence ID" value="OVA08174.1"/>
    <property type="molecule type" value="Genomic_DNA"/>
</dbReference>
<comment type="caution">
    <text evidence="1">The sequence shown here is derived from an EMBL/GenBank/DDBJ whole genome shotgun (WGS) entry which is preliminary data.</text>
</comment>
<protein>
    <submittedName>
        <fullName evidence="1">Uncharacterized protein</fullName>
    </submittedName>
</protein>
<evidence type="ECO:0000313" key="2">
    <source>
        <dbReference type="Proteomes" id="UP000195402"/>
    </source>
</evidence>
<sequence>MQTAMVRQLAREEGEYSGWDLGLRRDINDWEMEELSALLAFWVFPGSVEACLIKWESPNKKPKAKVLWTIMFFAVTWSIWKERNNGVFNGEEEKLEKIIANIKALEFSWVSPNRLFAGVRCQEFMFFWDSLLW</sequence>
<dbReference type="AlphaFoldDB" id="A0A200QCH6"/>
<name>A0A200QCH6_MACCD</name>
<organism evidence="1 2">
    <name type="scientific">Macleaya cordata</name>
    <name type="common">Five-seeded plume-poppy</name>
    <name type="synonym">Bocconia cordata</name>
    <dbReference type="NCBI Taxonomy" id="56857"/>
    <lineage>
        <taxon>Eukaryota</taxon>
        <taxon>Viridiplantae</taxon>
        <taxon>Streptophyta</taxon>
        <taxon>Embryophyta</taxon>
        <taxon>Tracheophyta</taxon>
        <taxon>Spermatophyta</taxon>
        <taxon>Magnoliopsida</taxon>
        <taxon>Ranunculales</taxon>
        <taxon>Papaveraceae</taxon>
        <taxon>Papaveroideae</taxon>
        <taxon>Macleaya</taxon>
    </lineage>
</organism>
<evidence type="ECO:0000313" key="1">
    <source>
        <dbReference type="EMBL" id="OVA08174.1"/>
    </source>
</evidence>
<accession>A0A200QCH6</accession>
<dbReference type="InParanoid" id="A0A200QCH6"/>
<gene>
    <name evidence="1" type="ORF">BVC80_1721g34</name>
</gene>
<reference evidence="1 2" key="1">
    <citation type="journal article" date="2017" name="Mol. Plant">
        <title>The Genome of Medicinal Plant Macleaya cordata Provides New Insights into Benzylisoquinoline Alkaloids Metabolism.</title>
        <authorList>
            <person name="Liu X."/>
            <person name="Liu Y."/>
            <person name="Huang P."/>
            <person name="Ma Y."/>
            <person name="Qing Z."/>
            <person name="Tang Q."/>
            <person name="Cao H."/>
            <person name="Cheng P."/>
            <person name="Zheng Y."/>
            <person name="Yuan Z."/>
            <person name="Zhou Y."/>
            <person name="Liu J."/>
            <person name="Tang Z."/>
            <person name="Zhuo Y."/>
            <person name="Zhang Y."/>
            <person name="Yu L."/>
            <person name="Huang J."/>
            <person name="Yang P."/>
            <person name="Peng Q."/>
            <person name="Zhang J."/>
            <person name="Jiang W."/>
            <person name="Zhang Z."/>
            <person name="Lin K."/>
            <person name="Ro D.K."/>
            <person name="Chen X."/>
            <person name="Xiong X."/>
            <person name="Shang Y."/>
            <person name="Huang S."/>
            <person name="Zeng J."/>
        </authorList>
    </citation>
    <scope>NUCLEOTIDE SEQUENCE [LARGE SCALE GENOMIC DNA]</scope>
    <source>
        <strain evidence="2">cv. BLH2017</strain>
        <tissue evidence="1">Root</tissue>
    </source>
</reference>